<keyword evidence="2" id="KW-1133">Transmembrane helix</keyword>
<evidence type="ECO:0000256" key="2">
    <source>
        <dbReference type="SAM" id="Phobius"/>
    </source>
</evidence>
<proteinExistence type="predicted"/>
<feature type="region of interest" description="Disordered" evidence="1">
    <location>
        <begin position="1"/>
        <end position="20"/>
    </location>
</feature>
<dbReference type="AlphaFoldDB" id="A0A1B1TA04"/>
<sequence>MNVYTSRDTMSDEENDVFSGSVTSQPQMVNVQTSGPMYMVERSSAPQVIGILVIVYYILTTLMSLFGALSLEFISDIDETGQVEALPTGLLLGVIFLSLIPAVIGVFGGFKIFQYKKQGIWITLGAIVAGWLISIVNTALTSDYSGGTGDAGIDAMFQGVCGIFCVAICGIIVCIPLFMANSGLE</sequence>
<keyword evidence="2" id="KW-0472">Membrane</keyword>
<feature type="transmembrane region" description="Helical" evidence="2">
    <location>
        <begin position="89"/>
        <end position="113"/>
    </location>
</feature>
<accession>A0A1B1TA04</accession>
<keyword evidence="2" id="KW-0812">Transmembrane</keyword>
<dbReference type="EMBL" id="KP211813">
    <property type="protein sequence ID" value="ANV79106.1"/>
    <property type="molecule type" value="Genomic_DNA"/>
</dbReference>
<protein>
    <submittedName>
        <fullName evidence="3">Uncharacterized protein</fullName>
    </submittedName>
</protein>
<name>A0A1B1TA04_9ARCH</name>
<evidence type="ECO:0000256" key="1">
    <source>
        <dbReference type="SAM" id="MobiDB-lite"/>
    </source>
</evidence>
<feature type="transmembrane region" description="Helical" evidence="2">
    <location>
        <begin position="155"/>
        <end position="179"/>
    </location>
</feature>
<reference evidence="3" key="2">
    <citation type="journal article" date="2015" name="ISME J.">
        <title>A new class of marine Euryarchaeota group II from the Mediterranean deep chlorophyll maximum.</title>
        <authorList>
            <person name="Martin-Cuadrado A.B."/>
            <person name="Garcia-Heredia I."/>
            <person name="Molto A.G."/>
            <person name="Lopez-Ubeda R."/>
            <person name="Kimes N."/>
            <person name="Lopez-Garcia P."/>
            <person name="Moreira D."/>
            <person name="Rodriguez-Valera F."/>
        </authorList>
    </citation>
    <scope>NUCLEOTIDE SEQUENCE</scope>
</reference>
<feature type="transmembrane region" description="Helical" evidence="2">
    <location>
        <begin position="48"/>
        <end position="69"/>
    </location>
</feature>
<evidence type="ECO:0000313" key="3">
    <source>
        <dbReference type="EMBL" id="ANV79106.1"/>
    </source>
</evidence>
<reference evidence="3" key="1">
    <citation type="submission" date="2014-11" db="EMBL/GenBank/DDBJ databases">
        <authorList>
            <person name="Zhu J."/>
            <person name="Qi W."/>
            <person name="Song R."/>
        </authorList>
    </citation>
    <scope>NUCLEOTIDE SEQUENCE</scope>
</reference>
<feature type="transmembrane region" description="Helical" evidence="2">
    <location>
        <begin position="120"/>
        <end position="140"/>
    </location>
</feature>
<organism evidence="3">
    <name type="scientific">uncultured Poseidoniia archaeon</name>
    <dbReference type="NCBI Taxonomy" id="1697135"/>
    <lineage>
        <taxon>Archaea</taxon>
        <taxon>Methanobacteriati</taxon>
        <taxon>Thermoplasmatota</taxon>
        <taxon>Candidatus Poseidoniia</taxon>
        <taxon>environmental samples</taxon>
    </lineage>
</organism>